<keyword evidence="2" id="KW-1185">Reference proteome</keyword>
<protein>
    <submittedName>
        <fullName evidence="1">Uncharacterized protein</fullName>
    </submittedName>
</protein>
<dbReference type="Proteomes" id="UP000036403">
    <property type="component" value="Unassembled WGS sequence"/>
</dbReference>
<name>A0A0J7JY13_LASNI</name>
<dbReference type="PaxDb" id="67767-A0A0J7JY13"/>
<comment type="caution">
    <text evidence="1">The sequence shown here is derived from an EMBL/GenBank/DDBJ whole genome shotgun (WGS) entry which is preliminary data.</text>
</comment>
<accession>A0A0J7JY13</accession>
<evidence type="ECO:0000313" key="2">
    <source>
        <dbReference type="Proteomes" id="UP000036403"/>
    </source>
</evidence>
<dbReference type="AlphaFoldDB" id="A0A0J7JY13"/>
<dbReference type="EMBL" id="LBMM01023220">
    <property type="protein sequence ID" value="KMQ82761.1"/>
    <property type="molecule type" value="Genomic_DNA"/>
</dbReference>
<sequence length="106" mass="12360">MPVILNKEQLYLIYKFRCLNNFKVGTLLSANIYTFLIWDFPEYPVNGYGPAMPRPEEIQMLCFLKFLLVKFSAELCGNEVICFEVYVHLPVKMEMHLMGAVFPEIS</sequence>
<evidence type="ECO:0000313" key="1">
    <source>
        <dbReference type="EMBL" id="KMQ82761.1"/>
    </source>
</evidence>
<organism evidence="1 2">
    <name type="scientific">Lasius niger</name>
    <name type="common">Black garden ant</name>
    <dbReference type="NCBI Taxonomy" id="67767"/>
    <lineage>
        <taxon>Eukaryota</taxon>
        <taxon>Metazoa</taxon>
        <taxon>Ecdysozoa</taxon>
        <taxon>Arthropoda</taxon>
        <taxon>Hexapoda</taxon>
        <taxon>Insecta</taxon>
        <taxon>Pterygota</taxon>
        <taxon>Neoptera</taxon>
        <taxon>Endopterygota</taxon>
        <taxon>Hymenoptera</taxon>
        <taxon>Apocrita</taxon>
        <taxon>Aculeata</taxon>
        <taxon>Formicoidea</taxon>
        <taxon>Formicidae</taxon>
        <taxon>Formicinae</taxon>
        <taxon>Lasius</taxon>
        <taxon>Lasius</taxon>
    </lineage>
</organism>
<proteinExistence type="predicted"/>
<reference evidence="1 2" key="1">
    <citation type="submission" date="2015-04" db="EMBL/GenBank/DDBJ databases">
        <title>Lasius niger genome sequencing.</title>
        <authorList>
            <person name="Konorov E.A."/>
            <person name="Nikitin M.A."/>
            <person name="Kirill M.V."/>
            <person name="Chang P."/>
        </authorList>
    </citation>
    <scope>NUCLEOTIDE SEQUENCE [LARGE SCALE GENOMIC DNA]</scope>
    <source>
        <tissue evidence="1">Whole</tissue>
    </source>
</reference>
<gene>
    <name evidence="1" type="ORF">RF55_21949</name>
</gene>